<keyword evidence="2" id="KW-1185">Reference proteome</keyword>
<dbReference type="AlphaFoldDB" id="A0A6G4V3T3"/>
<gene>
    <name evidence="1" type="ORF">G5C60_13860</name>
</gene>
<dbReference type="Proteomes" id="UP000472335">
    <property type="component" value="Unassembled WGS sequence"/>
</dbReference>
<comment type="caution">
    <text evidence="1">The sequence shown here is derived from an EMBL/GenBank/DDBJ whole genome shotgun (WGS) entry which is preliminary data.</text>
</comment>
<sequence>MRRGRGRWWHRRCGGGGGRTLLIERSSALGGAATLRNVLGYCGLFTCDGRSKKAVGGVADRALARLSELGGVSRYGVVAGQWTVPLFDPEALKRAMDDLVAQAGAEVVLGAAVIGAQRDDDQVRTVEYVDFGGHHHTATADA</sequence>
<evidence type="ECO:0000313" key="1">
    <source>
        <dbReference type="EMBL" id="NGO08666.1"/>
    </source>
</evidence>
<proteinExistence type="predicted"/>
<dbReference type="EMBL" id="JAAKZY010000035">
    <property type="protein sequence ID" value="NGO08666.1"/>
    <property type="molecule type" value="Genomic_DNA"/>
</dbReference>
<reference evidence="1 2" key="1">
    <citation type="submission" date="2020-02" db="EMBL/GenBank/DDBJ databases">
        <title>Whole-genome analyses of novel actinobacteria.</title>
        <authorList>
            <person name="Sahin N."/>
            <person name="Gencbay T."/>
        </authorList>
    </citation>
    <scope>NUCLEOTIDE SEQUENCE [LARGE SCALE GENOMIC DNA]</scope>
    <source>
        <strain evidence="1 2">HC44</strain>
    </source>
</reference>
<dbReference type="SUPFAM" id="SSF51905">
    <property type="entry name" value="FAD/NAD(P)-binding domain"/>
    <property type="match status" value="1"/>
</dbReference>
<evidence type="ECO:0000313" key="2">
    <source>
        <dbReference type="Proteomes" id="UP000472335"/>
    </source>
</evidence>
<accession>A0A6G4V3T3</accession>
<dbReference type="InterPro" id="IPR036188">
    <property type="entry name" value="FAD/NAD-bd_sf"/>
</dbReference>
<organism evidence="1 2">
    <name type="scientific">Streptomyces scabichelini</name>
    <dbReference type="NCBI Taxonomy" id="2711217"/>
    <lineage>
        <taxon>Bacteria</taxon>
        <taxon>Bacillati</taxon>
        <taxon>Actinomycetota</taxon>
        <taxon>Actinomycetes</taxon>
        <taxon>Kitasatosporales</taxon>
        <taxon>Streptomycetaceae</taxon>
        <taxon>Streptomyces</taxon>
    </lineage>
</organism>
<name>A0A6G4V3T3_9ACTN</name>
<dbReference type="Pfam" id="PF12831">
    <property type="entry name" value="FAD_oxidored"/>
    <property type="match status" value="1"/>
</dbReference>
<protein>
    <submittedName>
        <fullName evidence="1">FAD-dependent oxidoreductase</fullName>
    </submittedName>
</protein>